<gene>
    <name evidence="2" type="ORF">COX37_01415</name>
</gene>
<protein>
    <recommendedName>
        <fullName evidence="1">DUF6938 domain-containing protein</fullName>
    </recommendedName>
</protein>
<dbReference type="EMBL" id="PCRO01000018">
    <property type="protein sequence ID" value="PIP22916.1"/>
    <property type="molecule type" value="Genomic_DNA"/>
</dbReference>
<reference evidence="2 3" key="1">
    <citation type="submission" date="2017-09" db="EMBL/GenBank/DDBJ databases">
        <title>Depth-based differentiation of microbial function through sediment-hosted aquifers and enrichment of novel symbionts in the deep terrestrial subsurface.</title>
        <authorList>
            <person name="Probst A.J."/>
            <person name="Ladd B."/>
            <person name="Jarett J.K."/>
            <person name="Geller-Mcgrath D.E."/>
            <person name="Sieber C.M."/>
            <person name="Emerson J.B."/>
            <person name="Anantharaman K."/>
            <person name="Thomas B.C."/>
            <person name="Malmstrom R."/>
            <person name="Stieglmeier M."/>
            <person name="Klingl A."/>
            <person name="Woyke T."/>
            <person name="Ryan C.M."/>
            <person name="Banfield J.F."/>
        </authorList>
    </citation>
    <scope>NUCLEOTIDE SEQUENCE [LARGE SCALE GENOMIC DNA]</scope>
    <source>
        <strain evidence="2">CG23_combo_of_CG06-09_8_20_14_all_39_17</strain>
    </source>
</reference>
<dbReference type="AlphaFoldDB" id="A0A2G9YUJ8"/>
<dbReference type="InterPro" id="IPR054218">
    <property type="entry name" value="DUF6938"/>
</dbReference>
<feature type="domain" description="DUF6938" evidence="1">
    <location>
        <begin position="254"/>
        <end position="375"/>
    </location>
</feature>
<comment type="caution">
    <text evidence="2">The sequence shown here is derived from an EMBL/GenBank/DDBJ whole genome shotgun (WGS) entry which is preliminary data.</text>
</comment>
<dbReference type="Proteomes" id="UP000229976">
    <property type="component" value="Unassembled WGS sequence"/>
</dbReference>
<accession>A0A2G9YUJ8</accession>
<dbReference type="Pfam" id="PF22053">
    <property type="entry name" value="DUF6938"/>
    <property type="match status" value="1"/>
</dbReference>
<sequence length="438" mass="50206">MEKNTTKNNGKVWVIAVSMGYGHQRTAHPLRNMAFGGKVINADNYAGIPQKDKNVWETTRNFYEFISRFKKIPIAGSLAFSAFNQFQKILNFYPRRDLSSSTVPLNGIFRLIERSWGKHLILKLKKNPLPIVTTFFTVAFMAESFSYPNDIFCVICDADISRAWAPVAPITSKIKYLAPTRRVVERLKSYGVREESIFLTGFPLPLENIGSEKLEILRRDLSHRMLNLDINGKYRRKYDVLIKEHLERLPEKSDHILTLMFSIGGAGAQKEIGSEIAKSLREDIEAGRIKLILCAGTKKEVKNYFSEKIKEFGLEKFQNEGIEIISADKIEEYFQKFNQALRKTDIFWTKPSELSFYTALGLPVIIAPPVGSQEEFNRNWILGLGSGRPQKDPNYVNQWLFDWLNEGWFAEVAMEGFIEGKKFGTFNIQKIISENSKS</sequence>
<evidence type="ECO:0000313" key="2">
    <source>
        <dbReference type="EMBL" id="PIP22916.1"/>
    </source>
</evidence>
<proteinExistence type="predicted"/>
<organism evidence="2 3">
    <name type="scientific">Candidatus Nealsonbacteria bacterium CG23_combo_of_CG06-09_8_20_14_all_39_17</name>
    <dbReference type="NCBI Taxonomy" id="1974722"/>
    <lineage>
        <taxon>Bacteria</taxon>
        <taxon>Candidatus Nealsoniibacteriota</taxon>
    </lineage>
</organism>
<evidence type="ECO:0000259" key="1">
    <source>
        <dbReference type="Pfam" id="PF22053"/>
    </source>
</evidence>
<evidence type="ECO:0000313" key="3">
    <source>
        <dbReference type="Proteomes" id="UP000229976"/>
    </source>
</evidence>
<name>A0A2G9YUJ8_9BACT</name>